<reference evidence="3 4" key="1">
    <citation type="submission" date="2020-02" db="EMBL/GenBank/DDBJ databases">
        <title>Geodermatophilus sabuli CPCC 205279 I12A-02694.</title>
        <authorList>
            <person name="Jiang Z."/>
        </authorList>
    </citation>
    <scope>NUCLEOTIDE SEQUENCE [LARGE SCALE GENOMIC DNA]</scope>
    <source>
        <strain evidence="3 4">I12A-02694</strain>
    </source>
</reference>
<dbReference type="RefSeq" id="WP_163483010.1">
    <property type="nucleotide sequence ID" value="NZ_JAAGWF010000019.1"/>
</dbReference>
<proteinExistence type="predicted"/>
<name>A0A7K3W444_9ACTN</name>
<keyword evidence="2" id="KW-0472">Membrane</keyword>
<feature type="region of interest" description="Disordered" evidence="1">
    <location>
        <begin position="69"/>
        <end position="88"/>
    </location>
</feature>
<gene>
    <name evidence="3" type="ORF">GCU56_17500</name>
</gene>
<evidence type="ECO:0000313" key="3">
    <source>
        <dbReference type="EMBL" id="NEK59655.1"/>
    </source>
</evidence>
<organism evidence="3 4">
    <name type="scientific">Geodermatophilus sabuli</name>
    <dbReference type="NCBI Taxonomy" id="1564158"/>
    <lineage>
        <taxon>Bacteria</taxon>
        <taxon>Bacillati</taxon>
        <taxon>Actinomycetota</taxon>
        <taxon>Actinomycetes</taxon>
        <taxon>Geodermatophilales</taxon>
        <taxon>Geodermatophilaceae</taxon>
        <taxon>Geodermatophilus</taxon>
    </lineage>
</organism>
<keyword evidence="4" id="KW-1185">Reference proteome</keyword>
<accession>A0A7K3W444</accession>
<comment type="caution">
    <text evidence="3">The sequence shown here is derived from an EMBL/GenBank/DDBJ whole genome shotgun (WGS) entry which is preliminary data.</text>
</comment>
<feature type="transmembrane region" description="Helical" evidence="2">
    <location>
        <begin position="44"/>
        <end position="64"/>
    </location>
</feature>
<sequence length="464" mass="46644">MALPELETRLRNGLQARAAQAPPAPRDLAARVRQRARQQRRARLAVAGAGLAAALVLVGVPVIGSNLATSGSGEVARPSERPPLAPRPTLYDVPTRGSLAGDDEWLADVAARSWLPDDAATLPPGVELPDPPVADRRVAFAGDTPGGRVALVLGRLADSRLVQAWFTGPAGAEPGEMSLAGTSDAPRFEPTALWDAVGDEALLVVVGLPGDEVEVLTGRTVSADGTTEPETTSVAMTDGAGALLVDLPAAWPGTTGVSVRRAGQTQPLFPRTQTTDELDARTEQPVGLADPRGLATSVDAAQLQWAARSLLAVYGRPAEALHPTILAAGPVAGGSGSSAVLLGVTFPSGATATLLLGYRLGDGPDGATTSSLTHDDPAPAGTALLDRVVTVVAAGAAAVSGPAAGRSAEVLRADGSVLTTIPLVAGGGVGSLADPGPDLDAASVRIRDGSGSVLAEAPATVVSE</sequence>
<evidence type="ECO:0000256" key="2">
    <source>
        <dbReference type="SAM" id="Phobius"/>
    </source>
</evidence>
<dbReference type="EMBL" id="JAAGWF010000019">
    <property type="protein sequence ID" value="NEK59655.1"/>
    <property type="molecule type" value="Genomic_DNA"/>
</dbReference>
<dbReference type="Proteomes" id="UP000470246">
    <property type="component" value="Unassembled WGS sequence"/>
</dbReference>
<keyword evidence="2" id="KW-1133">Transmembrane helix</keyword>
<feature type="region of interest" description="Disordered" evidence="1">
    <location>
        <begin position="14"/>
        <end position="35"/>
    </location>
</feature>
<dbReference type="AlphaFoldDB" id="A0A7K3W444"/>
<evidence type="ECO:0000313" key="4">
    <source>
        <dbReference type="Proteomes" id="UP000470246"/>
    </source>
</evidence>
<protein>
    <submittedName>
        <fullName evidence="3">Uncharacterized protein</fullName>
    </submittedName>
</protein>
<keyword evidence="2" id="KW-0812">Transmembrane</keyword>
<evidence type="ECO:0000256" key="1">
    <source>
        <dbReference type="SAM" id="MobiDB-lite"/>
    </source>
</evidence>